<dbReference type="Gene3D" id="3.90.1720.10">
    <property type="entry name" value="endopeptidase domain like (from Nostoc punctiforme)"/>
    <property type="match status" value="1"/>
</dbReference>
<evidence type="ECO:0000256" key="3">
    <source>
        <dbReference type="ARBA" id="ARBA00022729"/>
    </source>
</evidence>
<name>A0A4R1R6D1_9FIRM</name>
<evidence type="ECO:0000256" key="8">
    <source>
        <dbReference type="SAM" id="SignalP"/>
    </source>
</evidence>
<evidence type="ECO:0000256" key="5">
    <source>
        <dbReference type="ARBA" id="ARBA00022807"/>
    </source>
</evidence>
<dbReference type="GO" id="GO:0008234">
    <property type="term" value="F:cysteine-type peptidase activity"/>
    <property type="evidence" value="ECO:0007669"/>
    <property type="project" value="UniProtKB-KW"/>
</dbReference>
<dbReference type="InterPro" id="IPR038765">
    <property type="entry name" value="Papain-like_cys_pep_sf"/>
</dbReference>
<evidence type="ECO:0000256" key="1">
    <source>
        <dbReference type="ARBA" id="ARBA00007074"/>
    </source>
</evidence>
<dbReference type="RefSeq" id="WP_031391225.1">
    <property type="nucleotide sequence ID" value="NZ_JPNB01000002.1"/>
</dbReference>
<dbReference type="STRING" id="1469948.GCA_000732725_02546"/>
<sequence>MKKKAVKLIGVAMAFTMAFLPSGAVYASTINDIKKQQAEDQNKLNNVQGQISGLQGQQNEVSGEIDELDTNVVEIIASVDIIKDEIVEKEEQIVETEAEYEAAKQQEEEQYAAMKLRIKFMYEQGDISYVQLLMTSDSLGDMVNKADYIEQLYEYDRKMLEEYQAAKEYVQQVWNQLEDEKSELEASRHELEEEQAYMEELLEEKKQEYENYNVQIAKAKQEAAAYKTKIKQQTAQIKKLEEEARKKAEEEERKRKEAAAAAAAANGGDSSSSSSSSGSSSSSSSSGSSVSIPSGGSGSGQAIASYACQFIGNPYVAGGTSLTDGADCSGFVWRVFKDKGYSVPRTSWEIRDAGSGVDYSQAQPGDVICYAGHVGIYIGNGNIVHASTERSGIKITSATYKSILSVRRIA</sequence>
<evidence type="ECO:0000256" key="6">
    <source>
        <dbReference type="SAM" id="Coils"/>
    </source>
</evidence>
<evidence type="ECO:0000313" key="11">
    <source>
        <dbReference type="Proteomes" id="UP000295718"/>
    </source>
</evidence>
<dbReference type="GO" id="GO:0006508">
    <property type="term" value="P:proteolysis"/>
    <property type="evidence" value="ECO:0007669"/>
    <property type="project" value="UniProtKB-KW"/>
</dbReference>
<keyword evidence="2" id="KW-0645">Protease</keyword>
<evidence type="ECO:0000256" key="4">
    <source>
        <dbReference type="ARBA" id="ARBA00022801"/>
    </source>
</evidence>
<dbReference type="Proteomes" id="UP000295718">
    <property type="component" value="Unassembled WGS sequence"/>
</dbReference>
<feature type="compositionally biased region" description="Basic and acidic residues" evidence="7">
    <location>
        <begin position="248"/>
        <end position="258"/>
    </location>
</feature>
<proteinExistence type="inferred from homology"/>
<evidence type="ECO:0000256" key="7">
    <source>
        <dbReference type="SAM" id="MobiDB-lite"/>
    </source>
</evidence>
<dbReference type="InterPro" id="IPR051202">
    <property type="entry name" value="Peptidase_C40"/>
</dbReference>
<protein>
    <submittedName>
        <fullName evidence="10">Cell wall-associated NlpC family hydrolase</fullName>
    </submittedName>
</protein>
<keyword evidence="5" id="KW-0788">Thiol protease</keyword>
<accession>A0A4R1R6D1</accession>
<dbReference type="OrthoDB" id="9808890at2"/>
<dbReference type="SUPFAM" id="SSF54001">
    <property type="entry name" value="Cysteine proteinases"/>
    <property type="match status" value="1"/>
</dbReference>
<feature type="coiled-coil region" evidence="6">
    <location>
        <begin position="79"/>
        <end position="124"/>
    </location>
</feature>
<comment type="caution">
    <text evidence="10">The sequence shown here is derived from an EMBL/GenBank/DDBJ whole genome shotgun (WGS) entry which is preliminary data.</text>
</comment>
<comment type="similarity">
    <text evidence="1">Belongs to the peptidase C40 family.</text>
</comment>
<gene>
    <name evidence="10" type="ORF">EDD76_101223</name>
</gene>
<feature type="region of interest" description="Disordered" evidence="7">
    <location>
        <begin position="248"/>
        <end position="294"/>
    </location>
</feature>
<reference evidence="10 11" key="1">
    <citation type="submission" date="2019-03" db="EMBL/GenBank/DDBJ databases">
        <title>Genomic Encyclopedia of Type Strains, Phase IV (KMG-IV): sequencing the most valuable type-strain genomes for metagenomic binning, comparative biology and taxonomic classification.</title>
        <authorList>
            <person name="Goeker M."/>
        </authorList>
    </citation>
    <scope>NUCLEOTIDE SEQUENCE [LARGE SCALE GENOMIC DNA]</scope>
    <source>
        <strain evidence="10 11">DSM 100556</strain>
    </source>
</reference>
<dbReference type="Pfam" id="PF00877">
    <property type="entry name" value="NLPC_P60"/>
    <property type="match status" value="1"/>
</dbReference>
<keyword evidence="11" id="KW-1185">Reference proteome</keyword>
<dbReference type="PANTHER" id="PTHR47053">
    <property type="entry name" value="MUREIN DD-ENDOPEPTIDASE MEPH-RELATED"/>
    <property type="match status" value="1"/>
</dbReference>
<evidence type="ECO:0000256" key="2">
    <source>
        <dbReference type="ARBA" id="ARBA00022670"/>
    </source>
</evidence>
<dbReference type="InterPro" id="IPR000064">
    <property type="entry name" value="NLP_P60_dom"/>
</dbReference>
<feature type="chain" id="PRO_5020968046" evidence="8">
    <location>
        <begin position="28"/>
        <end position="410"/>
    </location>
</feature>
<feature type="domain" description="NlpC/P60" evidence="9">
    <location>
        <begin position="297"/>
        <end position="410"/>
    </location>
</feature>
<dbReference type="Gene3D" id="6.10.250.3150">
    <property type="match status" value="1"/>
</dbReference>
<organism evidence="10 11">
    <name type="scientific">Kineothrix alysoides</name>
    <dbReference type="NCBI Taxonomy" id="1469948"/>
    <lineage>
        <taxon>Bacteria</taxon>
        <taxon>Bacillati</taxon>
        <taxon>Bacillota</taxon>
        <taxon>Clostridia</taxon>
        <taxon>Lachnospirales</taxon>
        <taxon>Lachnospiraceae</taxon>
        <taxon>Kineothrix</taxon>
    </lineage>
</organism>
<dbReference type="Pfam" id="PF24568">
    <property type="entry name" value="CC_PcsB"/>
    <property type="match status" value="1"/>
</dbReference>
<dbReference type="EMBL" id="SLUO01000001">
    <property type="protein sequence ID" value="TCL61126.1"/>
    <property type="molecule type" value="Genomic_DNA"/>
</dbReference>
<feature type="signal peptide" evidence="8">
    <location>
        <begin position="1"/>
        <end position="27"/>
    </location>
</feature>
<dbReference type="InterPro" id="IPR057309">
    <property type="entry name" value="PcsB_CC"/>
</dbReference>
<keyword evidence="3 8" id="KW-0732">Signal</keyword>
<evidence type="ECO:0000259" key="9">
    <source>
        <dbReference type="PROSITE" id="PS51935"/>
    </source>
</evidence>
<keyword evidence="4 10" id="KW-0378">Hydrolase</keyword>
<dbReference type="PANTHER" id="PTHR47053:SF1">
    <property type="entry name" value="MUREIN DD-ENDOPEPTIDASE MEPH-RELATED"/>
    <property type="match status" value="1"/>
</dbReference>
<dbReference type="PROSITE" id="PS51935">
    <property type="entry name" value="NLPC_P60"/>
    <property type="match status" value="1"/>
</dbReference>
<feature type="compositionally biased region" description="Low complexity" evidence="7">
    <location>
        <begin position="259"/>
        <end position="294"/>
    </location>
</feature>
<keyword evidence="6" id="KW-0175">Coiled coil</keyword>
<dbReference type="AlphaFoldDB" id="A0A4R1R6D1"/>
<evidence type="ECO:0000313" key="10">
    <source>
        <dbReference type="EMBL" id="TCL61126.1"/>
    </source>
</evidence>